<evidence type="ECO:0000313" key="1">
    <source>
        <dbReference type="EMBL" id="UZF89364.1"/>
    </source>
</evidence>
<dbReference type="AlphaFoldDB" id="A0A9E8A2M7"/>
<accession>A0A9E8A2M7</accession>
<name>A0A9E8A2M7_9HYPH</name>
<protein>
    <submittedName>
        <fullName evidence="1">Uncharacterized protein</fullName>
    </submittedName>
</protein>
<reference evidence="1" key="1">
    <citation type="submission" date="2022-08" db="EMBL/GenBank/DDBJ databases">
        <title>Complete Genome Sequences of 2 Bosea sp. soil isolates.</title>
        <authorList>
            <person name="Alvarez Arevalo M."/>
            <person name="Sterndorff E.B."/>
            <person name="Faurdal D."/>
            <person name="Joergensen T.S."/>
            <person name="Weber T."/>
        </authorList>
    </citation>
    <scope>NUCLEOTIDE SEQUENCE</scope>
    <source>
        <strain evidence="1">NBC_00436</strain>
    </source>
</reference>
<organism evidence="1">
    <name type="scientific">Bosea sp. NBC_00436</name>
    <dbReference type="NCBI Taxonomy" id="2969620"/>
    <lineage>
        <taxon>Bacteria</taxon>
        <taxon>Pseudomonadati</taxon>
        <taxon>Pseudomonadota</taxon>
        <taxon>Alphaproteobacteria</taxon>
        <taxon>Hyphomicrobiales</taxon>
        <taxon>Boseaceae</taxon>
        <taxon>Bosea</taxon>
    </lineage>
</organism>
<gene>
    <name evidence="1" type="ORF">NWE54_11515</name>
</gene>
<sequence length="131" mass="14249">MTFVPILQLTTDIRAHDLPNAGIGFFPQATDRPLEAADLLFYLGLASEKMADFLRKHGLHVTFDGLNFDLAQLDAIKDVAARVVAEGEAHQFDGVWEEYGLSSDDDVRNNGAFVLVAVAAIRLLYGSKGNG</sequence>
<dbReference type="EMBL" id="CP102774">
    <property type="protein sequence ID" value="UZF89364.1"/>
    <property type="molecule type" value="Genomic_DNA"/>
</dbReference>
<proteinExistence type="predicted"/>